<dbReference type="PANTHER" id="PTHR21115:SF0">
    <property type="entry name" value="GH06117P-RELATED"/>
    <property type="match status" value="1"/>
</dbReference>
<sequence length="676" mass="77032">MQYSYFSGRPEWIPLQKNDLKLFLAYTYYGYPSPSNAIVENNYEDEISSEELFKLYKNEIKKKILDMYELIEEKYINPSLFSNIEVGITIVHSICKKKCDTCQHFPKKDIHKWLLLRLKVISNKFIFIDFQNNRTYTGWDEYMENNNLPEGYMFYPNSGFYDASKTLYQTITPASKTTETVFKTADIASYILNSVGGIIFACGSFFLLGTPIGIGLAVTGSALTTVCSSYQFGRHVLQLIDMFKHDVNKFGTNAWKRWIGLSISAIGAIMAPFQAIAAITSEVNSAIQSTGRALTIFGKTACVTQCTLVVFHAALDFIDNNFKITWESVIKLRLEVFVVTGVLMAPSYITDILKLLAMETVWVPIYKTIEQIPYCLGKYVWNSVYFFKNHFAVFVKSVTQFLAENITTTNLLFAWKTIRRIFDGYQKQTSNLDVSDLLRHMVDDIAINESVKYVLRGQHMVNLLENLRVYAPKKRIGRALVKYCVDYVLEEAKKLSALRNDCVAVIARHGETRVWKVDEEFCKCYGLERCAMDQYALWAIGQVDAATLMAEYEKHASCPENMFDDEMVFNRRDDAGWSAKGYSFVAPCGVLDLEMCLRFAEKVNPQPHQYLNHELVQPEPAVSLMFGVSAYSVNIVFFGIDLINGVPKMSICFFEENRDSGSSIANHKGFKKLQAA</sequence>
<dbReference type="KEGG" id="api:100570684"/>
<feature type="domain" description="DUF4781" evidence="2">
    <location>
        <begin position="124"/>
        <end position="350"/>
    </location>
</feature>
<dbReference type="GeneID" id="100570684"/>
<dbReference type="Proteomes" id="UP000007819">
    <property type="component" value="Chromosome X"/>
</dbReference>
<reference evidence="3" key="2">
    <citation type="submission" date="2022-06" db="UniProtKB">
        <authorList>
            <consortium name="EnsemblMetazoa"/>
        </authorList>
    </citation>
    <scope>IDENTIFICATION</scope>
</reference>
<keyword evidence="1" id="KW-0472">Membrane</keyword>
<dbReference type="InterPro" id="IPR031962">
    <property type="entry name" value="DUF4781"/>
</dbReference>
<evidence type="ECO:0000313" key="3">
    <source>
        <dbReference type="EnsemblMetazoa" id="XP_029343691.1"/>
    </source>
</evidence>
<feature type="transmembrane region" description="Helical" evidence="1">
    <location>
        <begin position="258"/>
        <end position="279"/>
    </location>
</feature>
<organism evidence="3 4">
    <name type="scientific">Acyrthosiphon pisum</name>
    <name type="common">Pea aphid</name>
    <dbReference type="NCBI Taxonomy" id="7029"/>
    <lineage>
        <taxon>Eukaryota</taxon>
        <taxon>Metazoa</taxon>
        <taxon>Ecdysozoa</taxon>
        <taxon>Arthropoda</taxon>
        <taxon>Hexapoda</taxon>
        <taxon>Insecta</taxon>
        <taxon>Pterygota</taxon>
        <taxon>Neoptera</taxon>
        <taxon>Paraneoptera</taxon>
        <taxon>Hemiptera</taxon>
        <taxon>Sternorrhyncha</taxon>
        <taxon>Aphidomorpha</taxon>
        <taxon>Aphidoidea</taxon>
        <taxon>Aphididae</taxon>
        <taxon>Macrosiphini</taxon>
        <taxon>Acyrthosiphon</taxon>
    </lineage>
</organism>
<dbReference type="EnsemblMetazoa" id="XM_029487831.1">
    <property type="protein sequence ID" value="XP_029343691.1"/>
    <property type="gene ID" value="LOC100570684"/>
</dbReference>
<protein>
    <recommendedName>
        <fullName evidence="2">DUF4781 domain-containing protein</fullName>
    </recommendedName>
</protein>
<dbReference type="OrthoDB" id="6598023at2759"/>
<reference evidence="4" key="1">
    <citation type="submission" date="2010-06" db="EMBL/GenBank/DDBJ databases">
        <authorList>
            <person name="Jiang H."/>
            <person name="Abraham K."/>
            <person name="Ali S."/>
            <person name="Alsbrooks S.L."/>
            <person name="Anim B.N."/>
            <person name="Anosike U.S."/>
            <person name="Attaway T."/>
            <person name="Bandaranaike D.P."/>
            <person name="Battles P.K."/>
            <person name="Bell S.N."/>
            <person name="Bell A.V."/>
            <person name="Beltran B."/>
            <person name="Bickham C."/>
            <person name="Bustamante Y."/>
            <person name="Caleb T."/>
            <person name="Canada A."/>
            <person name="Cardenas V."/>
            <person name="Carter K."/>
            <person name="Chacko J."/>
            <person name="Chandrabose M.N."/>
            <person name="Chavez D."/>
            <person name="Chavez A."/>
            <person name="Chen L."/>
            <person name="Chu H.-S."/>
            <person name="Claassen K.J."/>
            <person name="Cockrell R."/>
            <person name="Collins M."/>
            <person name="Cooper J.A."/>
            <person name="Cree A."/>
            <person name="Curry S.M."/>
            <person name="Da Y."/>
            <person name="Dao M.D."/>
            <person name="Das B."/>
            <person name="Davila M.-L."/>
            <person name="Davy-Carroll L."/>
            <person name="Denson S."/>
            <person name="Dinh H."/>
            <person name="Ebong V.E."/>
            <person name="Edwards J.R."/>
            <person name="Egan A."/>
            <person name="El-Daye J."/>
            <person name="Escobedo L."/>
            <person name="Fernandez S."/>
            <person name="Fernando P.R."/>
            <person name="Flagg N."/>
            <person name="Forbes L.D."/>
            <person name="Fowler R.G."/>
            <person name="Fu Q."/>
            <person name="Gabisi R.A."/>
            <person name="Ganer J."/>
            <person name="Garbino Pronczuk A."/>
            <person name="Garcia R.M."/>
            <person name="Garner T."/>
            <person name="Garrett T.E."/>
            <person name="Gonzalez D.A."/>
            <person name="Hamid H."/>
            <person name="Hawkins E.S."/>
            <person name="Hirani K."/>
            <person name="Hogues M.E."/>
            <person name="Hollins B."/>
            <person name="Hsiao C.-H."/>
            <person name="Jabil R."/>
            <person name="James M.L."/>
            <person name="Jhangiani S.N."/>
            <person name="Johnson B."/>
            <person name="Johnson Q."/>
            <person name="Joshi V."/>
            <person name="Kalu J.B."/>
            <person name="Kam C."/>
            <person name="Kashfia A."/>
            <person name="Keebler J."/>
            <person name="Kisamo H."/>
            <person name="Kovar C.L."/>
            <person name="Lago L.A."/>
            <person name="Lai C.-Y."/>
            <person name="Laidlaw J."/>
            <person name="Lara F."/>
            <person name="Le T.-K."/>
            <person name="Lee S.L."/>
            <person name="Legall F.H."/>
            <person name="Lemon S.J."/>
            <person name="Lewis L.R."/>
            <person name="Li B."/>
            <person name="Liu Y."/>
            <person name="Liu Y.-S."/>
            <person name="Lopez J."/>
            <person name="Lozado R.J."/>
            <person name="Lu J."/>
            <person name="Madu R.C."/>
            <person name="Maheshwari M."/>
            <person name="Maheshwari R."/>
            <person name="Malloy K."/>
            <person name="Martinez E."/>
            <person name="Mathew T."/>
            <person name="Mercado I.C."/>
            <person name="Mercado C."/>
            <person name="Meyer B."/>
            <person name="Montgomery K."/>
            <person name="Morgan M.B."/>
            <person name="Munidasa M."/>
            <person name="Nazareth L.V."/>
            <person name="Nelson J."/>
            <person name="Ng B.M."/>
            <person name="Nguyen N.B."/>
            <person name="Nguyen P.Q."/>
            <person name="Nguyen T."/>
            <person name="Obregon M."/>
            <person name="Okwuonu G.O."/>
            <person name="Onwere C.G."/>
            <person name="Orozco G."/>
            <person name="Parra A."/>
            <person name="Patel S."/>
            <person name="Patil S."/>
            <person name="Perez A."/>
            <person name="Perez Y."/>
            <person name="Pham C."/>
            <person name="Primus E.L."/>
            <person name="Pu L.-L."/>
            <person name="Puazo M."/>
            <person name="Qin X."/>
            <person name="Quiroz J.B."/>
            <person name="Reese J."/>
            <person name="Richards S."/>
            <person name="Rives C.M."/>
            <person name="Robberts R."/>
            <person name="Ruiz S.J."/>
            <person name="Ruiz M.J."/>
            <person name="Santibanez J."/>
            <person name="Schneider B.W."/>
            <person name="Sisson I."/>
            <person name="Smith M."/>
            <person name="Sodergren E."/>
            <person name="Song X.-Z."/>
            <person name="Song B.B."/>
            <person name="Summersgill H."/>
            <person name="Thelus R."/>
            <person name="Thornton R.D."/>
            <person name="Trejos Z.Y."/>
            <person name="Usmani K."/>
            <person name="Vattathil S."/>
            <person name="Villasana D."/>
            <person name="Walker D.L."/>
            <person name="Wang S."/>
            <person name="Wang K."/>
            <person name="White C.S."/>
            <person name="Williams A.C."/>
            <person name="Williamson J."/>
            <person name="Wilson K."/>
            <person name="Woghiren I.O."/>
            <person name="Woodworth J.R."/>
            <person name="Worley K.C."/>
            <person name="Wright R.A."/>
            <person name="Wu W."/>
            <person name="Young L."/>
            <person name="Zhang L."/>
            <person name="Zhang J."/>
            <person name="Zhu Y."/>
            <person name="Muzny D.M."/>
            <person name="Weinstock G."/>
            <person name="Gibbs R.A."/>
        </authorList>
    </citation>
    <scope>NUCLEOTIDE SEQUENCE [LARGE SCALE GENOMIC DNA]</scope>
    <source>
        <strain evidence="4">LSR1</strain>
    </source>
</reference>
<evidence type="ECO:0000313" key="4">
    <source>
        <dbReference type="Proteomes" id="UP000007819"/>
    </source>
</evidence>
<evidence type="ECO:0000259" key="2">
    <source>
        <dbReference type="Pfam" id="PF16013"/>
    </source>
</evidence>
<feature type="transmembrane region" description="Helical" evidence="1">
    <location>
        <begin position="190"/>
        <end position="208"/>
    </location>
</feature>
<dbReference type="AlphaFoldDB" id="A0A8R2JPN2"/>
<proteinExistence type="predicted"/>
<keyword evidence="4" id="KW-1185">Reference proteome</keyword>
<keyword evidence="1" id="KW-0812">Transmembrane</keyword>
<dbReference type="PANTHER" id="PTHR21115">
    <property type="entry name" value="GH06117P-RELATED"/>
    <property type="match status" value="1"/>
</dbReference>
<keyword evidence="1" id="KW-1133">Transmembrane helix</keyword>
<dbReference type="Pfam" id="PF16013">
    <property type="entry name" value="DUF4781"/>
    <property type="match status" value="1"/>
</dbReference>
<evidence type="ECO:0000256" key="1">
    <source>
        <dbReference type="SAM" id="Phobius"/>
    </source>
</evidence>
<accession>A0A8R2JPN2</accession>
<dbReference type="RefSeq" id="XP_029343691.1">
    <property type="nucleotide sequence ID" value="XM_029487831.1"/>
</dbReference>
<name>A0A8R2JPN2_ACYPI</name>